<evidence type="ECO:0000256" key="9">
    <source>
        <dbReference type="ARBA" id="ARBA00022989"/>
    </source>
</evidence>
<dbReference type="PANTHER" id="PTHR14269:SF61">
    <property type="entry name" value="CDP-DIACYLGLYCEROL--SERINE O-PHOSPHATIDYLTRANSFERASE"/>
    <property type="match status" value="1"/>
</dbReference>
<dbReference type="Pfam" id="PF01066">
    <property type="entry name" value="CDP-OH_P_transf"/>
    <property type="match status" value="1"/>
</dbReference>
<comment type="similarity">
    <text evidence="3 15">Belongs to the CDP-alcohol phosphatidyltransferase class-I family.</text>
</comment>
<feature type="transmembrane region" description="Helical" evidence="16">
    <location>
        <begin position="124"/>
        <end position="144"/>
    </location>
</feature>
<dbReference type="InterPro" id="IPR050324">
    <property type="entry name" value="CDP-alcohol_PTase-I"/>
</dbReference>
<evidence type="ECO:0000256" key="15">
    <source>
        <dbReference type="RuleBase" id="RU003750"/>
    </source>
</evidence>
<dbReference type="GO" id="GO:0003882">
    <property type="term" value="F:CDP-diacylglycerol-serine O-phosphatidyltransferase activity"/>
    <property type="evidence" value="ECO:0007669"/>
    <property type="project" value="UniProtKB-EC"/>
</dbReference>
<dbReference type="PANTHER" id="PTHR14269">
    <property type="entry name" value="CDP-DIACYLGLYCEROL--GLYCEROL-3-PHOSPHATE 3-PHOSPHATIDYLTRANSFERASE-RELATED"/>
    <property type="match status" value="1"/>
</dbReference>
<dbReference type="GO" id="GO:0012505">
    <property type="term" value="C:endomembrane system"/>
    <property type="evidence" value="ECO:0007669"/>
    <property type="project" value="UniProtKB-SubCell"/>
</dbReference>
<evidence type="ECO:0000313" key="18">
    <source>
        <dbReference type="Proteomes" id="UP000256650"/>
    </source>
</evidence>
<evidence type="ECO:0000256" key="10">
    <source>
        <dbReference type="ARBA" id="ARBA00023098"/>
    </source>
</evidence>
<name>A0A3D8IDP5_9HELI</name>
<evidence type="ECO:0000256" key="16">
    <source>
        <dbReference type="SAM" id="Phobius"/>
    </source>
</evidence>
<evidence type="ECO:0000256" key="11">
    <source>
        <dbReference type="ARBA" id="ARBA00023136"/>
    </source>
</evidence>
<keyword evidence="8 16" id="KW-0812">Transmembrane</keyword>
<evidence type="ECO:0000256" key="1">
    <source>
        <dbReference type="ARBA" id="ARBA00000287"/>
    </source>
</evidence>
<keyword evidence="18" id="KW-1185">Reference proteome</keyword>
<evidence type="ECO:0000256" key="2">
    <source>
        <dbReference type="ARBA" id="ARBA00004127"/>
    </source>
</evidence>
<dbReference type="AlphaFoldDB" id="A0A3D8IDP5"/>
<keyword evidence="11 16" id="KW-0472">Membrane</keyword>
<gene>
    <name evidence="17" type="primary">pssA</name>
    <name evidence="17" type="ORF">CQA43_04055</name>
</gene>
<keyword evidence="13" id="KW-1208">Phospholipid metabolism</keyword>
<comment type="catalytic activity">
    <reaction evidence="1">
        <text>a CDP-1,2-diacyl-sn-glycerol + L-serine = a 1,2-diacyl-sn-glycero-3-phospho-L-serine + CMP + H(+)</text>
        <dbReference type="Rhea" id="RHEA:16913"/>
        <dbReference type="ChEBI" id="CHEBI:15378"/>
        <dbReference type="ChEBI" id="CHEBI:33384"/>
        <dbReference type="ChEBI" id="CHEBI:57262"/>
        <dbReference type="ChEBI" id="CHEBI:58332"/>
        <dbReference type="ChEBI" id="CHEBI:60377"/>
        <dbReference type="EC" id="2.7.8.8"/>
    </reaction>
</comment>
<evidence type="ECO:0000256" key="5">
    <source>
        <dbReference type="ARBA" id="ARBA00017171"/>
    </source>
</evidence>
<comment type="subcellular location">
    <subcellularLocation>
        <location evidence="2">Endomembrane system</location>
        <topology evidence="2">Multi-pass membrane protein</topology>
    </subcellularLocation>
</comment>
<dbReference type="NCBIfam" id="TIGR00473">
    <property type="entry name" value="pssA"/>
    <property type="match status" value="1"/>
</dbReference>
<dbReference type="GeneID" id="82535457"/>
<evidence type="ECO:0000256" key="13">
    <source>
        <dbReference type="ARBA" id="ARBA00023264"/>
    </source>
</evidence>
<evidence type="ECO:0000256" key="14">
    <source>
        <dbReference type="ARBA" id="ARBA00032361"/>
    </source>
</evidence>
<protein>
    <recommendedName>
        <fullName evidence="5">CDP-diacylglycerol--serine O-phosphatidyltransferase</fullName>
        <ecNumber evidence="4">2.7.8.8</ecNumber>
    </recommendedName>
    <alternativeName>
        <fullName evidence="14">Phosphatidylserine synthase</fullName>
    </alternativeName>
</protein>
<dbReference type="Proteomes" id="UP000256650">
    <property type="component" value="Unassembled WGS sequence"/>
</dbReference>
<dbReference type="InterPro" id="IPR043130">
    <property type="entry name" value="CDP-OH_PTrfase_TM_dom"/>
</dbReference>
<evidence type="ECO:0000256" key="4">
    <source>
        <dbReference type="ARBA" id="ARBA00013174"/>
    </source>
</evidence>
<dbReference type="GO" id="GO:0008654">
    <property type="term" value="P:phospholipid biosynthetic process"/>
    <property type="evidence" value="ECO:0007669"/>
    <property type="project" value="UniProtKB-KW"/>
</dbReference>
<feature type="transmembrane region" description="Helical" evidence="16">
    <location>
        <begin position="7"/>
        <end position="27"/>
    </location>
</feature>
<evidence type="ECO:0000256" key="3">
    <source>
        <dbReference type="ARBA" id="ARBA00010441"/>
    </source>
</evidence>
<keyword evidence="9 16" id="KW-1133">Transmembrane helix</keyword>
<dbReference type="GO" id="GO:0016020">
    <property type="term" value="C:membrane"/>
    <property type="evidence" value="ECO:0007669"/>
    <property type="project" value="InterPro"/>
</dbReference>
<dbReference type="Gene3D" id="1.20.120.1760">
    <property type="match status" value="1"/>
</dbReference>
<feature type="transmembrane region" description="Helical" evidence="16">
    <location>
        <begin position="159"/>
        <end position="176"/>
    </location>
</feature>
<dbReference type="EMBL" id="NXLS01000003">
    <property type="protein sequence ID" value="RDU63307.1"/>
    <property type="molecule type" value="Genomic_DNA"/>
</dbReference>
<organism evidence="17 18">
    <name type="scientific">Helicobacter ganmani</name>
    <dbReference type="NCBI Taxonomy" id="60246"/>
    <lineage>
        <taxon>Bacteria</taxon>
        <taxon>Pseudomonadati</taxon>
        <taxon>Campylobacterota</taxon>
        <taxon>Epsilonproteobacteria</taxon>
        <taxon>Campylobacterales</taxon>
        <taxon>Helicobacteraceae</taxon>
        <taxon>Helicobacter</taxon>
    </lineage>
</organism>
<proteinExistence type="inferred from homology"/>
<keyword evidence="7 15" id="KW-0808">Transferase</keyword>
<dbReference type="OrthoDB" id="9777147at2"/>
<keyword evidence="6" id="KW-0444">Lipid biosynthesis</keyword>
<comment type="caution">
    <text evidence="17">The sequence shown here is derived from an EMBL/GenBank/DDBJ whole genome shotgun (WGS) entry which is preliminary data.</text>
</comment>
<dbReference type="InterPro" id="IPR000462">
    <property type="entry name" value="CDP-OH_P_trans"/>
</dbReference>
<dbReference type="EC" id="2.7.8.8" evidence="4"/>
<dbReference type="PROSITE" id="PS00379">
    <property type="entry name" value="CDP_ALCOHOL_P_TRANSF"/>
    <property type="match status" value="1"/>
</dbReference>
<evidence type="ECO:0000256" key="8">
    <source>
        <dbReference type="ARBA" id="ARBA00022692"/>
    </source>
</evidence>
<dbReference type="InterPro" id="IPR004533">
    <property type="entry name" value="CDP-diaglyc--ser_O-PTrfase"/>
</dbReference>
<evidence type="ECO:0000313" key="17">
    <source>
        <dbReference type="EMBL" id="RDU63307.1"/>
    </source>
</evidence>
<keyword evidence="10" id="KW-0443">Lipid metabolism</keyword>
<sequence length="246" mass="27555">MKIDPLYILPNLFTGVSIYIGILAVSYAFIGRFELACWLVLVSLIFDGLDGRVARLTGTTSKFGVEFDSLADVVAFGVAPAMILFFYGGFHYGKFGVMVAGLYVVFGAIRLARFNVATSSNEPNVFIGLPIPSAAVFVVSWLLFEMEFLKQYPQDSENIFLLPLMIASLIVAFLMVSNVRYPSFKKVSFEKISFGKVIVLLMIILAILFIYPIFTIVILISLYVCFGPMRAGYYLCVKHFYREPKE</sequence>
<dbReference type="RefSeq" id="WP_115551335.1">
    <property type="nucleotide sequence ID" value="NZ_CAOOIB010000002.1"/>
</dbReference>
<accession>A0A3D8IDP5</accession>
<feature type="transmembrane region" description="Helical" evidence="16">
    <location>
        <begin position="197"/>
        <end position="224"/>
    </location>
</feature>
<keyword evidence="12" id="KW-0594">Phospholipid biosynthesis</keyword>
<evidence type="ECO:0000256" key="6">
    <source>
        <dbReference type="ARBA" id="ARBA00022516"/>
    </source>
</evidence>
<reference evidence="17 18" key="1">
    <citation type="submission" date="2018-04" db="EMBL/GenBank/DDBJ databases">
        <title>Novel Campyloabacter and Helicobacter Species and Strains.</title>
        <authorList>
            <person name="Mannion A.J."/>
            <person name="Shen Z."/>
            <person name="Fox J.G."/>
        </authorList>
    </citation>
    <scope>NUCLEOTIDE SEQUENCE [LARGE SCALE GENOMIC DNA]</scope>
    <source>
        <strain evidence="17 18">MIT 99-5101</strain>
    </source>
</reference>
<dbReference type="InterPro" id="IPR048254">
    <property type="entry name" value="CDP_ALCOHOL_P_TRANSF_CS"/>
</dbReference>
<evidence type="ECO:0000256" key="7">
    <source>
        <dbReference type="ARBA" id="ARBA00022679"/>
    </source>
</evidence>
<evidence type="ECO:0000256" key="12">
    <source>
        <dbReference type="ARBA" id="ARBA00023209"/>
    </source>
</evidence>